<proteinExistence type="predicted"/>
<dbReference type="RefSeq" id="WP_256030691.1">
    <property type="nucleotide sequence ID" value="NZ_JAHLKM010000030.1"/>
</dbReference>
<keyword evidence="2" id="KW-1185">Reference proteome</keyword>
<organism evidence="1 2">
    <name type="scientific">Natronomonas aquatica</name>
    <dbReference type="NCBI Taxonomy" id="2841590"/>
    <lineage>
        <taxon>Archaea</taxon>
        <taxon>Methanobacteriati</taxon>
        <taxon>Methanobacteriota</taxon>
        <taxon>Stenosarchaea group</taxon>
        <taxon>Halobacteria</taxon>
        <taxon>Halobacteriales</taxon>
        <taxon>Natronomonadaceae</taxon>
        <taxon>Natronomonas</taxon>
    </lineage>
</organism>
<sequence length="54" mass="5914">MPTDDTPPCPDCETDVLVDRYAGGREWLCYGCSRAFDTPATHDAQRGRPGGERA</sequence>
<dbReference type="Proteomes" id="UP001139494">
    <property type="component" value="Unassembled WGS sequence"/>
</dbReference>
<evidence type="ECO:0000313" key="1">
    <source>
        <dbReference type="EMBL" id="MCQ4334627.1"/>
    </source>
</evidence>
<comment type="caution">
    <text evidence="1">The sequence shown here is derived from an EMBL/GenBank/DDBJ whole genome shotgun (WGS) entry which is preliminary data.</text>
</comment>
<gene>
    <name evidence="1" type="ORF">KM295_14300</name>
</gene>
<dbReference type="AlphaFoldDB" id="A0A9R1D7E0"/>
<protein>
    <submittedName>
        <fullName evidence="1">Uncharacterized protein</fullName>
    </submittedName>
</protein>
<accession>A0A9R1D7E0</accession>
<dbReference type="EMBL" id="JAHLKM010000030">
    <property type="protein sequence ID" value="MCQ4334627.1"/>
    <property type="molecule type" value="Genomic_DNA"/>
</dbReference>
<name>A0A9R1D7E0_9EURY</name>
<evidence type="ECO:0000313" key="2">
    <source>
        <dbReference type="Proteomes" id="UP001139494"/>
    </source>
</evidence>
<reference evidence="1" key="1">
    <citation type="journal article" date="2023" name="Front. Microbiol.">
        <title>Genomic-based phylogenetic and metabolic analyses of the genus Natronomonas, and description of Natronomonas aquatica sp. nov.</title>
        <authorList>
            <person name="Garcia-Roldan A."/>
            <person name="Duran-Viseras A."/>
            <person name="de la Haba R.R."/>
            <person name="Corral P."/>
            <person name="Sanchez-Porro C."/>
            <person name="Ventosa A."/>
        </authorList>
    </citation>
    <scope>NUCLEOTIDE SEQUENCE</scope>
    <source>
        <strain evidence="1">F2-12</strain>
    </source>
</reference>